<dbReference type="WBParaSite" id="TMUE_2000006211.1">
    <property type="protein sequence ID" value="TMUE_2000006211.1"/>
    <property type="gene ID" value="WBGene00299515"/>
</dbReference>
<keyword evidence="1" id="KW-1185">Reference proteome</keyword>
<accession>A0A5S6QFQ3</accession>
<sequence>MRGLSEVVSPVAAHHRPIVGRLRRRPRSRYPLNRAATAAVGRLRRRPTSRHLPDRAATVAVGRLQYADDVVQFLNRLCMYSLSCVYGS</sequence>
<proteinExistence type="predicted"/>
<organism evidence="1 2">
    <name type="scientific">Trichuris muris</name>
    <name type="common">Mouse whipworm</name>
    <dbReference type="NCBI Taxonomy" id="70415"/>
    <lineage>
        <taxon>Eukaryota</taxon>
        <taxon>Metazoa</taxon>
        <taxon>Ecdysozoa</taxon>
        <taxon>Nematoda</taxon>
        <taxon>Enoplea</taxon>
        <taxon>Dorylaimia</taxon>
        <taxon>Trichinellida</taxon>
        <taxon>Trichuridae</taxon>
        <taxon>Trichuris</taxon>
    </lineage>
</organism>
<reference evidence="2" key="1">
    <citation type="submission" date="2019-12" db="UniProtKB">
        <authorList>
            <consortium name="WormBaseParasite"/>
        </authorList>
    </citation>
    <scope>IDENTIFICATION</scope>
</reference>
<dbReference type="AlphaFoldDB" id="A0A5S6QFQ3"/>
<name>A0A5S6QFQ3_TRIMR</name>
<protein>
    <submittedName>
        <fullName evidence="2">Uncharacterized protein</fullName>
    </submittedName>
</protein>
<evidence type="ECO:0000313" key="2">
    <source>
        <dbReference type="WBParaSite" id="TMUE_2000006211.1"/>
    </source>
</evidence>
<evidence type="ECO:0000313" key="1">
    <source>
        <dbReference type="Proteomes" id="UP000046395"/>
    </source>
</evidence>
<dbReference type="Proteomes" id="UP000046395">
    <property type="component" value="Unassembled WGS sequence"/>
</dbReference>